<dbReference type="EMBL" id="FNYH01000014">
    <property type="protein sequence ID" value="SEI86658.1"/>
    <property type="molecule type" value="Genomic_DNA"/>
</dbReference>
<dbReference type="Gene3D" id="3.40.50.150">
    <property type="entry name" value="Vaccinia Virus protein VP39"/>
    <property type="match status" value="1"/>
</dbReference>
<keyword evidence="1" id="KW-0489">Methyltransferase</keyword>
<organism evidence="1 2">
    <name type="scientific">Allopseudospirillum japonicum</name>
    <dbReference type="NCBI Taxonomy" id="64971"/>
    <lineage>
        <taxon>Bacteria</taxon>
        <taxon>Pseudomonadati</taxon>
        <taxon>Pseudomonadota</taxon>
        <taxon>Gammaproteobacteria</taxon>
        <taxon>Oceanospirillales</taxon>
        <taxon>Oceanospirillaceae</taxon>
        <taxon>Allopseudospirillum</taxon>
    </lineage>
</organism>
<proteinExistence type="predicted"/>
<gene>
    <name evidence="1" type="ORF">SAMN05421831_11412</name>
</gene>
<protein>
    <submittedName>
        <fullName evidence="1">Methyltransferase domain-containing protein</fullName>
    </submittedName>
</protein>
<evidence type="ECO:0000313" key="1">
    <source>
        <dbReference type="EMBL" id="SEI86658.1"/>
    </source>
</evidence>
<dbReference type="GO" id="GO:0032259">
    <property type="term" value="P:methylation"/>
    <property type="evidence" value="ECO:0007669"/>
    <property type="project" value="UniProtKB-KW"/>
</dbReference>
<dbReference type="OrthoDB" id="6824364at2"/>
<keyword evidence="1" id="KW-0808">Transferase</keyword>
<reference evidence="2" key="1">
    <citation type="submission" date="2016-10" db="EMBL/GenBank/DDBJ databases">
        <authorList>
            <person name="Varghese N."/>
            <person name="Submissions S."/>
        </authorList>
    </citation>
    <scope>NUCLEOTIDE SEQUENCE [LARGE SCALE GENOMIC DNA]</scope>
    <source>
        <strain evidence="2">DSM 7165</strain>
    </source>
</reference>
<dbReference type="PANTHER" id="PTHR43861">
    <property type="entry name" value="TRANS-ACONITATE 2-METHYLTRANSFERASE-RELATED"/>
    <property type="match status" value="1"/>
</dbReference>
<dbReference type="GO" id="GO:0008168">
    <property type="term" value="F:methyltransferase activity"/>
    <property type="evidence" value="ECO:0007669"/>
    <property type="project" value="UniProtKB-KW"/>
</dbReference>
<dbReference type="Proteomes" id="UP000242999">
    <property type="component" value="Unassembled WGS sequence"/>
</dbReference>
<accession>A0A1H6U2S6</accession>
<evidence type="ECO:0000313" key="2">
    <source>
        <dbReference type="Proteomes" id="UP000242999"/>
    </source>
</evidence>
<dbReference type="RefSeq" id="WP_093311847.1">
    <property type="nucleotide sequence ID" value="NZ_FNYH01000014.1"/>
</dbReference>
<dbReference type="Pfam" id="PF13489">
    <property type="entry name" value="Methyltransf_23"/>
    <property type="match status" value="1"/>
</dbReference>
<dbReference type="AlphaFoldDB" id="A0A1H6U2S6"/>
<dbReference type="PANTHER" id="PTHR43861:SF6">
    <property type="entry name" value="METHYLTRANSFERASE TYPE 11"/>
    <property type="match status" value="1"/>
</dbReference>
<dbReference type="STRING" id="64971.SAMN05421831_11412"/>
<dbReference type="CDD" id="cd02440">
    <property type="entry name" value="AdoMet_MTases"/>
    <property type="match status" value="1"/>
</dbReference>
<keyword evidence="2" id="KW-1185">Reference proteome</keyword>
<dbReference type="SUPFAM" id="SSF53335">
    <property type="entry name" value="S-adenosyl-L-methionine-dependent methyltransferases"/>
    <property type="match status" value="1"/>
</dbReference>
<sequence>MNDTRLEKHPLGFWQVINKPSEQELSDYYANKYYQNECGSYRRKYSEEELQVIKIKISQKLDKLESLKGDSFQIGKVLDVGCGEGFALAESKKRGWDIEGLDHSISGIKNMNPSILDYVEQGNIFELLQRRIKENKRYDLIWLNNVLEHVTDPVTLLNSIRNIVKDTGTLIVTVPNDFSDLQESLLANESIPRRFWIAIPDHLSYFDSISLKSIAQATGWQCQSLLADFPIDIYLAHQGSNYISDPNQGPLAHQARIMLENLIGAKGSLAANNFYEALADVGLGRNITGFLSPTH</sequence>
<name>A0A1H6U2S6_9GAMM</name>
<dbReference type="InterPro" id="IPR029063">
    <property type="entry name" value="SAM-dependent_MTases_sf"/>
</dbReference>